<name>A0A366XQI6_9BACI</name>
<dbReference type="InterPro" id="IPR008991">
    <property type="entry name" value="Translation_prot_SH3-like_sf"/>
</dbReference>
<evidence type="ECO:0000313" key="4">
    <source>
        <dbReference type="Proteomes" id="UP000253314"/>
    </source>
</evidence>
<dbReference type="InterPro" id="IPR041985">
    <property type="entry name" value="Ribosomal_eL14_KOW"/>
</dbReference>
<evidence type="ECO:0000256" key="1">
    <source>
        <dbReference type="ARBA" id="ARBA00022980"/>
    </source>
</evidence>
<sequence>MSDSESTPQIGQIVRVLRGREVDQYSIIVGLIDERFVLIADGDKRKFDRAKKKNIHHLELINYISPEVKNSMEETTRVTNGKLRFALTKFLNDSVIDRKKGEQIDG</sequence>
<keyword evidence="4" id="KW-1185">Reference proteome</keyword>
<evidence type="ECO:0000256" key="2">
    <source>
        <dbReference type="ARBA" id="ARBA00023274"/>
    </source>
</evidence>
<protein>
    <submittedName>
        <fullName evidence="3">RNA-binding protein</fullName>
    </submittedName>
</protein>
<proteinExistence type="predicted"/>
<evidence type="ECO:0000313" key="3">
    <source>
        <dbReference type="EMBL" id="RBW67778.1"/>
    </source>
</evidence>
<dbReference type="Proteomes" id="UP000253314">
    <property type="component" value="Unassembled WGS sequence"/>
</dbReference>
<dbReference type="EMBL" id="QOCW01000030">
    <property type="protein sequence ID" value="RBW67778.1"/>
    <property type="molecule type" value="Genomic_DNA"/>
</dbReference>
<keyword evidence="1" id="KW-0689">Ribosomal protein</keyword>
<dbReference type="RefSeq" id="WP_113808058.1">
    <property type="nucleotide sequence ID" value="NZ_QOCW01000030.1"/>
</dbReference>
<reference evidence="3 4" key="1">
    <citation type="submission" date="2018-07" db="EMBL/GenBank/DDBJ databases">
        <title>Lottiidibacillus patelloidae gen. nov., sp. nov., isolated from the intestinal tract of a marine limpet and the reclassification of B. taeanensis BH030017T, B. algicola KMM 3737T and B. hwajinpoensis SW-72T as genus Lottiidibacillus.</title>
        <authorList>
            <person name="Liu R."/>
            <person name="Huang Z."/>
        </authorList>
    </citation>
    <scope>NUCLEOTIDE SEQUENCE [LARGE SCALE GENOMIC DNA]</scope>
    <source>
        <strain evidence="3 4">BH030017</strain>
    </source>
</reference>
<gene>
    <name evidence="3" type="ORF">DS031_20485</name>
</gene>
<dbReference type="GO" id="GO:1990904">
    <property type="term" value="C:ribonucleoprotein complex"/>
    <property type="evidence" value="ECO:0007669"/>
    <property type="project" value="UniProtKB-KW"/>
</dbReference>
<keyword evidence="2" id="KW-0687">Ribonucleoprotein</keyword>
<dbReference type="Gene3D" id="2.30.30.30">
    <property type="match status" value="1"/>
</dbReference>
<dbReference type="SUPFAM" id="SSF50104">
    <property type="entry name" value="Translation proteins SH3-like domain"/>
    <property type="match status" value="1"/>
</dbReference>
<dbReference type="CDD" id="cd06088">
    <property type="entry name" value="KOW_RPL14"/>
    <property type="match status" value="1"/>
</dbReference>
<dbReference type="AlphaFoldDB" id="A0A366XQI6"/>
<dbReference type="OrthoDB" id="5244at2"/>
<organism evidence="3 4">
    <name type="scientific">Bacillus taeanensis</name>
    <dbReference type="NCBI Taxonomy" id="273032"/>
    <lineage>
        <taxon>Bacteria</taxon>
        <taxon>Bacillati</taxon>
        <taxon>Bacillota</taxon>
        <taxon>Bacilli</taxon>
        <taxon>Bacillales</taxon>
        <taxon>Bacillaceae</taxon>
        <taxon>Bacillus</taxon>
    </lineage>
</organism>
<comment type="caution">
    <text evidence="3">The sequence shown here is derived from an EMBL/GenBank/DDBJ whole genome shotgun (WGS) entry which is preliminary data.</text>
</comment>
<accession>A0A366XQI6</accession>
<dbReference type="GO" id="GO:0005840">
    <property type="term" value="C:ribosome"/>
    <property type="evidence" value="ECO:0007669"/>
    <property type="project" value="UniProtKB-KW"/>
</dbReference>
<dbReference type="InterPro" id="IPR014722">
    <property type="entry name" value="Rib_uL2_dom2"/>
</dbReference>